<keyword evidence="1" id="KW-0472">Membrane</keyword>
<sequence length="85" mass="9762">NTVYSSVMVPRLWLIVFLILYQLVVLFFCHLSLWVKKQTQDHCCFLPIQVYGESSDTDFMHTVDIKTASQLLSFPTPSLISCCDS</sequence>
<reference evidence="2" key="2">
    <citation type="submission" date="2025-09" db="UniProtKB">
        <authorList>
            <consortium name="Ensembl"/>
        </authorList>
    </citation>
    <scope>IDENTIFICATION</scope>
</reference>
<feature type="transmembrane region" description="Helical" evidence="1">
    <location>
        <begin position="12"/>
        <end position="35"/>
    </location>
</feature>
<proteinExistence type="predicted"/>
<evidence type="ECO:0000256" key="1">
    <source>
        <dbReference type="SAM" id="Phobius"/>
    </source>
</evidence>
<dbReference type="Ensembl" id="ENSFHET00000001927.1">
    <property type="protein sequence ID" value="ENSFHEP00000026746.1"/>
    <property type="gene ID" value="ENSFHEG00000009754.1"/>
</dbReference>
<accession>A0A3Q2QHN2</accession>
<keyword evidence="1" id="KW-0812">Transmembrane</keyword>
<evidence type="ECO:0000313" key="2">
    <source>
        <dbReference type="Ensembl" id="ENSFHEP00000026746.1"/>
    </source>
</evidence>
<dbReference type="Proteomes" id="UP000265000">
    <property type="component" value="Unplaced"/>
</dbReference>
<dbReference type="AlphaFoldDB" id="A0A3Q2QHN2"/>
<reference evidence="2" key="1">
    <citation type="submission" date="2025-08" db="UniProtKB">
        <authorList>
            <consortium name="Ensembl"/>
        </authorList>
    </citation>
    <scope>IDENTIFICATION</scope>
</reference>
<keyword evidence="1" id="KW-1133">Transmembrane helix</keyword>
<protein>
    <submittedName>
        <fullName evidence="2">Uncharacterized protein</fullName>
    </submittedName>
</protein>
<keyword evidence="3" id="KW-1185">Reference proteome</keyword>
<name>A0A3Q2QHN2_FUNHE</name>
<evidence type="ECO:0000313" key="3">
    <source>
        <dbReference type="Proteomes" id="UP000265000"/>
    </source>
</evidence>
<organism evidence="2 3">
    <name type="scientific">Fundulus heteroclitus</name>
    <name type="common">Killifish</name>
    <name type="synonym">Mummichog</name>
    <dbReference type="NCBI Taxonomy" id="8078"/>
    <lineage>
        <taxon>Eukaryota</taxon>
        <taxon>Metazoa</taxon>
        <taxon>Chordata</taxon>
        <taxon>Craniata</taxon>
        <taxon>Vertebrata</taxon>
        <taxon>Euteleostomi</taxon>
        <taxon>Actinopterygii</taxon>
        <taxon>Neopterygii</taxon>
        <taxon>Teleostei</taxon>
        <taxon>Neoteleostei</taxon>
        <taxon>Acanthomorphata</taxon>
        <taxon>Ovalentaria</taxon>
        <taxon>Atherinomorphae</taxon>
        <taxon>Cyprinodontiformes</taxon>
        <taxon>Fundulidae</taxon>
        <taxon>Fundulus</taxon>
    </lineage>
</organism>